<evidence type="ECO:0000256" key="4">
    <source>
        <dbReference type="ARBA" id="ARBA00022989"/>
    </source>
</evidence>
<dbReference type="PANTHER" id="PTHR13628:SF1">
    <property type="entry name" value="TRANSMEMBRANE PROTEIN 267"/>
    <property type="match status" value="1"/>
</dbReference>
<evidence type="ECO:0000256" key="3">
    <source>
        <dbReference type="ARBA" id="ARBA00022692"/>
    </source>
</evidence>
<dbReference type="KEGG" id="apln:108740611"/>
<evidence type="ECO:0000313" key="8">
    <source>
        <dbReference type="RefSeq" id="XP_018330485.1"/>
    </source>
</evidence>
<protein>
    <recommendedName>
        <fullName evidence="2">Transmembrane protein 267</fullName>
    </recommendedName>
</protein>
<comment type="subcellular location">
    <subcellularLocation>
        <location evidence="1">Membrane</location>
        <topology evidence="1">Multi-pass membrane protein</topology>
    </subcellularLocation>
</comment>
<feature type="transmembrane region" description="Helical" evidence="6">
    <location>
        <begin position="12"/>
        <end position="30"/>
    </location>
</feature>
<evidence type="ECO:0000256" key="5">
    <source>
        <dbReference type="ARBA" id="ARBA00023136"/>
    </source>
</evidence>
<proteinExistence type="predicted"/>
<dbReference type="OrthoDB" id="10014558at2759"/>
<keyword evidence="4 6" id="KW-1133">Transmembrane helix</keyword>
<reference evidence="8" key="1">
    <citation type="submission" date="2025-08" db="UniProtKB">
        <authorList>
            <consortium name="RefSeq"/>
        </authorList>
    </citation>
    <scope>IDENTIFICATION</scope>
    <source>
        <tissue evidence="8">Entire body</tissue>
    </source>
</reference>
<keyword evidence="5 6" id="KW-0472">Membrane</keyword>
<evidence type="ECO:0000256" key="6">
    <source>
        <dbReference type="SAM" id="Phobius"/>
    </source>
</evidence>
<feature type="transmembrane region" description="Helical" evidence="6">
    <location>
        <begin position="66"/>
        <end position="91"/>
    </location>
</feature>
<evidence type="ECO:0000256" key="2">
    <source>
        <dbReference type="ARBA" id="ARBA00013977"/>
    </source>
</evidence>
<gene>
    <name evidence="8" type="primary">LOC108740611</name>
</gene>
<dbReference type="InterPro" id="IPR026572">
    <property type="entry name" value="TMEM267"/>
</dbReference>
<keyword evidence="7" id="KW-1185">Reference proteome</keyword>
<dbReference type="AlphaFoldDB" id="A0A1W4XDQ7"/>
<keyword evidence="3 6" id="KW-0812">Transmembrane</keyword>
<organism evidence="7 8">
    <name type="scientific">Agrilus planipennis</name>
    <name type="common">Emerald ash borer</name>
    <name type="synonym">Agrilus marcopoli</name>
    <dbReference type="NCBI Taxonomy" id="224129"/>
    <lineage>
        <taxon>Eukaryota</taxon>
        <taxon>Metazoa</taxon>
        <taxon>Ecdysozoa</taxon>
        <taxon>Arthropoda</taxon>
        <taxon>Hexapoda</taxon>
        <taxon>Insecta</taxon>
        <taxon>Pterygota</taxon>
        <taxon>Neoptera</taxon>
        <taxon>Endopterygota</taxon>
        <taxon>Coleoptera</taxon>
        <taxon>Polyphaga</taxon>
        <taxon>Elateriformia</taxon>
        <taxon>Buprestoidea</taxon>
        <taxon>Buprestidae</taxon>
        <taxon>Agrilinae</taxon>
        <taxon>Agrilus</taxon>
    </lineage>
</organism>
<accession>A0A1W4XDQ7</accession>
<feature type="transmembrane region" description="Helical" evidence="6">
    <location>
        <begin position="42"/>
        <end position="59"/>
    </location>
</feature>
<evidence type="ECO:0000256" key="1">
    <source>
        <dbReference type="ARBA" id="ARBA00004141"/>
    </source>
</evidence>
<dbReference type="GeneID" id="108740611"/>
<feature type="transmembrane region" description="Helical" evidence="6">
    <location>
        <begin position="167"/>
        <end position="189"/>
    </location>
</feature>
<dbReference type="RefSeq" id="XP_018330485.1">
    <property type="nucleotide sequence ID" value="XM_018474983.2"/>
</dbReference>
<dbReference type="InParanoid" id="A0A1W4XDQ7"/>
<dbReference type="GO" id="GO:0016020">
    <property type="term" value="C:membrane"/>
    <property type="evidence" value="ECO:0007669"/>
    <property type="project" value="UniProtKB-SubCell"/>
</dbReference>
<sequence length="202" mass="23215">MGYPYIAENLFLMILLSLTAVAGDYMVIHLNSKGYQAISDNVTHAVIGGLSWFIVCFNCKRYTHRTLLEIFSCTFFASIIDIDHFVAARSLRLKDATNLYSRPILHCSTVPLVLIVTLTVLAFLTQSKCIMVCSLIMLTAFGSHHTRDATRRGYWFYPYGSTPPIPYRYYILITIAIPFCISHFLNFYLQLEMYTRREHITV</sequence>
<evidence type="ECO:0000313" key="7">
    <source>
        <dbReference type="Proteomes" id="UP000192223"/>
    </source>
</evidence>
<feature type="transmembrane region" description="Helical" evidence="6">
    <location>
        <begin position="129"/>
        <end position="147"/>
    </location>
</feature>
<dbReference type="Proteomes" id="UP000192223">
    <property type="component" value="Unplaced"/>
</dbReference>
<dbReference type="FunCoup" id="A0A1W4XDQ7">
    <property type="interactions" value="467"/>
</dbReference>
<name>A0A1W4XDQ7_AGRPL</name>
<dbReference type="PANTHER" id="PTHR13628">
    <property type="entry name" value="TRANSMEMBRANE PROTEIN 267"/>
    <property type="match status" value="1"/>
</dbReference>
<feature type="transmembrane region" description="Helical" evidence="6">
    <location>
        <begin position="103"/>
        <end position="124"/>
    </location>
</feature>